<dbReference type="SUPFAM" id="SSF48452">
    <property type="entry name" value="TPR-like"/>
    <property type="match status" value="2"/>
</dbReference>
<feature type="compositionally biased region" description="Basic and acidic residues" evidence="3">
    <location>
        <begin position="385"/>
        <end position="402"/>
    </location>
</feature>
<evidence type="ECO:0000256" key="3">
    <source>
        <dbReference type="SAM" id="MobiDB-lite"/>
    </source>
</evidence>
<gene>
    <name evidence="4" type="ORF">Q8X39_11935</name>
</gene>
<keyword evidence="1" id="KW-0677">Repeat</keyword>
<reference evidence="4 5" key="1">
    <citation type="submission" date="2023-08" db="EMBL/GenBank/DDBJ databases">
        <authorList>
            <person name="Roldan D.M."/>
            <person name="Menes R.J."/>
        </authorList>
    </citation>
    <scope>NUCLEOTIDE SEQUENCE [LARGE SCALE GENOMIC DNA]</scope>
    <source>
        <strain evidence="4 5">CCM 2812</strain>
    </source>
</reference>
<dbReference type="InterPro" id="IPR019734">
    <property type="entry name" value="TPR_rpt"/>
</dbReference>
<evidence type="ECO:0000313" key="5">
    <source>
        <dbReference type="Proteomes" id="UP001235760"/>
    </source>
</evidence>
<keyword evidence="5" id="KW-1185">Reference proteome</keyword>
<feature type="region of interest" description="Disordered" evidence="3">
    <location>
        <begin position="369"/>
        <end position="402"/>
    </location>
</feature>
<dbReference type="PANTHER" id="PTHR44227:SF3">
    <property type="entry name" value="PROTEIN O-MANNOSYL-TRANSFERASE TMTC4"/>
    <property type="match status" value="1"/>
</dbReference>
<organism evidence="4 5">
    <name type="scientific">Leptothrix discophora</name>
    <dbReference type="NCBI Taxonomy" id="89"/>
    <lineage>
        <taxon>Bacteria</taxon>
        <taxon>Pseudomonadati</taxon>
        <taxon>Pseudomonadota</taxon>
        <taxon>Betaproteobacteria</taxon>
        <taxon>Burkholderiales</taxon>
        <taxon>Sphaerotilaceae</taxon>
        <taxon>Leptothrix</taxon>
    </lineage>
</organism>
<dbReference type="RefSeq" id="WP_305749891.1">
    <property type="nucleotide sequence ID" value="NZ_JAUZEE010000005.1"/>
</dbReference>
<keyword evidence="2" id="KW-0802">TPR repeat</keyword>
<accession>A0ABT9G4D2</accession>
<dbReference type="EMBL" id="JAUZEE010000005">
    <property type="protein sequence ID" value="MDP4301349.1"/>
    <property type="molecule type" value="Genomic_DNA"/>
</dbReference>
<proteinExistence type="predicted"/>
<dbReference type="InterPro" id="IPR011990">
    <property type="entry name" value="TPR-like_helical_dom_sf"/>
</dbReference>
<feature type="compositionally biased region" description="Low complexity" evidence="3">
    <location>
        <begin position="71"/>
        <end position="88"/>
    </location>
</feature>
<name>A0ABT9G4D2_LEPDI</name>
<evidence type="ECO:0000256" key="2">
    <source>
        <dbReference type="ARBA" id="ARBA00022803"/>
    </source>
</evidence>
<dbReference type="Proteomes" id="UP001235760">
    <property type="component" value="Unassembled WGS sequence"/>
</dbReference>
<dbReference type="Gene3D" id="1.25.40.10">
    <property type="entry name" value="Tetratricopeptide repeat domain"/>
    <property type="match status" value="3"/>
</dbReference>
<evidence type="ECO:0000313" key="4">
    <source>
        <dbReference type="EMBL" id="MDP4301349.1"/>
    </source>
</evidence>
<dbReference type="SMART" id="SM00028">
    <property type="entry name" value="TPR"/>
    <property type="match status" value="5"/>
</dbReference>
<comment type="caution">
    <text evidence="4">The sequence shown here is derived from an EMBL/GenBank/DDBJ whole genome shotgun (WGS) entry which is preliminary data.</text>
</comment>
<dbReference type="Pfam" id="PF13432">
    <property type="entry name" value="TPR_16"/>
    <property type="match status" value="2"/>
</dbReference>
<evidence type="ECO:0000256" key="1">
    <source>
        <dbReference type="ARBA" id="ARBA00022737"/>
    </source>
</evidence>
<feature type="region of interest" description="Disordered" evidence="3">
    <location>
        <begin position="69"/>
        <end position="90"/>
    </location>
</feature>
<dbReference type="InterPro" id="IPR052346">
    <property type="entry name" value="O-mannosyl-transferase_TMTC"/>
</dbReference>
<dbReference type="PANTHER" id="PTHR44227">
    <property type="match status" value="1"/>
</dbReference>
<feature type="compositionally biased region" description="Basic and acidic residues" evidence="3">
    <location>
        <begin position="369"/>
        <end position="378"/>
    </location>
</feature>
<sequence length="655" mass="71522">MSVPSCPSTRAVSGHRFRLTPRIGTSSSVAACAAPMRWRAVAVAASLAWIGLASSPVLASTASTDVRHTQAAPAARSAARATSPRVPSNSGMDAQTFYQVLAAELELRNGNAGVAAQVLLDAARRSRDETLFRRAVDIAINDRAQDQALAGLKAWRLSLPKSHNAAAMQAQVLMALGQTQEALEPLRATIELAPATDRTDVIEALSGLVMRGDQAAAAATVLDKAVEPWKDNSTTRAAALLASARGWLVAGETRRPLDLAQQVQQLDPGSDGAALIGLELFGKDPRAEALAATYNRAPKASAPIRLIYARRLTAAQRYRDALAVTTDLVTYQPDHAPAWLMRGALQIELVEPEAARTSLTRYIDLKEAPRKQAETRADGEDDDARGESDEAAEAHAAADDQERNQAILMLSQVSEQLKDYEGAQRWLERLSSPPDDTSVVLRRASLLARTGKIDDGRALIRALPERNAEDRRAKVMSETQLLRDARQWQTAYAVLTSANQAQPDDPDLLYEQALLAEKLQRHDEMEALLRRVMTIKPDQQHAYNALGYSLADRGLRLEEARELIRKALALAPGDPFIGDSLGWVEFRLGRPEEALRILKGVYEQRPDVEIGAHLGEVLWSLGRRDEALQVWRAGQQRDAANEVLAETLSRLKVRL</sequence>
<protein>
    <submittedName>
        <fullName evidence="4">Tetratricopeptide repeat protein</fullName>
    </submittedName>
</protein>